<protein>
    <submittedName>
        <fullName evidence="7">Histidinol-phosphatase</fullName>
    </submittedName>
</protein>
<dbReference type="PROSITE" id="PS00629">
    <property type="entry name" value="IMP_1"/>
    <property type="match status" value="1"/>
</dbReference>
<dbReference type="EMBL" id="QDDR01000013">
    <property type="protein sequence ID" value="PVE45648.1"/>
    <property type="molecule type" value="Genomic_DNA"/>
</dbReference>
<feature type="binding site" evidence="6">
    <location>
        <position position="82"/>
    </location>
    <ligand>
        <name>Mg(2+)</name>
        <dbReference type="ChEBI" id="CHEBI:18420"/>
        <label>1</label>
        <note>catalytic</note>
    </ligand>
</feature>
<sequence length="272" mass="28637">MTRSPLRSRFSPAEIAALWQAADAVADVARPATLAHFRAEGLSADNKASAGFDPVTAADRASEAAMRAVLAQLRPDDAILGEEEEARPGTSGLTWVLDPIDGTRGYLSGTPTWGVLIALADEDGPFLGIIDQPYIGERFRGGLGEARVDGPLGQHALRARPARPLSQAILFSTFPEVGTAEEGAAFRRVATRARLTRYGTDCYAYALLAAGQIDLVIEAGLQPYDVMAPIAVIEAAGGVVTDWQGRPAHQGGRILAASSPELHAEAMALLQG</sequence>
<evidence type="ECO:0000256" key="2">
    <source>
        <dbReference type="ARBA" id="ARBA00009759"/>
    </source>
</evidence>
<dbReference type="GO" id="GO:0046872">
    <property type="term" value="F:metal ion binding"/>
    <property type="evidence" value="ECO:0007669"/>
    <property type="project" value="UniProtKB-KW"/>
</dbReference>
<accession>A0A2T7ULX7</accession>
<dbReference type="PANTHER" id="PTHR43200">
    <property type="entry name" value="PHOSPHATASE"/>
    <property type="match status" value="1"/>
</dbReference>
<dbReference type="CDD" id="cd01641">
    <property type="entry name" value="Bacterial_IMPase_like_1"/>
    <property type="match status" value="1"/>
</dbReference>
<feature type="binding site" evidence="6">
    <location>
        <position position="225"/>
    </location>
    <ligand>
        <name>Mg(2+)</name>
        <dbReference type="ChEBI" id="CHEBI:18420"/>
        <label>1</label>
        <note>catalytic</note>
    </ligand>
</feature>
<feature type="binding site" evidence="6">
    <location>
        <position position="100"/>
    </location>
    <ligand>
        <name>Mg(2+)</name>
        <dbReference type="ChEBI" id="CHEBI:18420"/>
        <label>1</label>
        <note>catalytic</note>
    </ligand>
</feature>
<evidence type="ECO:0000256" key="1">
    <source>
        <dbReference type="ARBA" id="ARBA00001946"/>
    </source>
</evidence>
<dbReference type="Gene3D" id="3.40.190.80">
    <property type="match status" value="1"/>
</dbReference>
<feature type="binding site" evidence="6">
    <location>
        <position position="101"/>
    </location>
    <ligand>
        <name>Mg(2+)</name>
        <dbReference type="ChEBI" id="CHEBI:18420"/>
        <label>1</label>
        <note>catalytic</note>
    </ligand>
</feature>
<keyword evidence="3 6" id="KW-0479">Metal-binding</keyword>
<comment type="caution">
    <text evidence="7">The sequence shown here is derived from an EMBL/GenBank/DDBJ whole genome shotgun (WGS) entry which is preliminary data.</text>
</comment>
<keyword evidence="4" id="KW-0378">Hydrolase</keyword>
<name>A0A2T7ULX7_9RHOB</name>
<proteinExistence type="inferred from homology"/>
<dbReference type="InterPro" id="IPR020583">
    <property type="entry name" value="Inositol_monoP_metal-BS"/>
</dbReference>
<evidence type="ECO:0000256" key="3">
    <source>
        <dbReference type="ARBA" id="ARBA00022723"/>
    </source>
</evidence>
<keyword evidence="5 6" id="KW-0460">Magnesium</keyword>
<comment type="cofactor">
    <cofactor evidence="1 6">
        <name>Mg(2+)</name>
        <dbReference type="ChEBI" id="CHEBI:18420"/>
    </cofactor>
</comment>
<dbReference type="GO" id="GO:0000105">
    <property type="term" value="P:L-histidine biosynthetic process"/>
    <property type="evidence" value="ECO:0007669"/>
    <property type="project" value="TreeGrafter"/>
</dbReference>
<evidence type="ECO:0000313" key="7">
    <source>
        <dbReference type="EMBL" id="PVE45648.1"/>
    </source>
</evidence>
<dbReference type="SUPFAM" id="SSF56655">
    <property type="entry name" value="Carbohydrate phosphatase"/>
    <property type="match status" value="1"/>
</dbReference>
<dbReference type="GO" id="GO:0016791">
    <property type="term" value="F:phosphatase activity"/>
    <property type="evidence" value="ECO:0007669"/>
    <property type="project" value="UniProtKB-ARBA"/>
</dbReference>
<dbReference type="AlphaFoldDB" id="A0A2T7ULX7"/>
<dbReference type="RefSeq" id="WP_107751652.1">
    <property type="nucleotide sequence ID" value="NZ_QBKF01000005.1"/>
</dbReference>
<gene>
    <name evidence="7" type="ORF">DDE23_20520</name>
</gene>
<keyword evidence="8" id="KW-1185">Reference proteome</keyword>
<dbReference type="Pfam" id="PF00459">
    <property type="entry name" value="Inositol_P"/>
    <property type="match status" value="1"/>
</dbReference>
<evidence type="ECO:0000256" key="6">
    <source>
        <dbReference type="PIRSR" id="PIRSR600760-2"/>
    </source>
</evidence>
<dbReference type="PRINTS" id="PR00377">
    <property type="entry name" value="IMPHPHTASES"/>
</dbReference>
<dbReference type="OrthoDB" id="9785695at2"/>
<dbReference type="Proteomes" id="UP000244810">
    <property type="component" value="Unassembled WGS sequence"/>
</dbReference>
<evidence type="ECO:0000256" key="4">
    <source>
        <dbReference type="ARBA" id="ARBA00022801"/>
    </source>
</evidence>
<evidence type="ECO:0000256" key="5">
    <source>
        <dbReference type="ARBA" id="ARBA00022842"/>
    </source>
</evidence>
<organism evidence="7 8">
    <name type="scientific">Pararhodobacter aggregans</name>
    <dbReference type="NCBI Taxonomy" id="404875"/>
    <lineage>
        <taxon>Bacteria</taxon>
        <taxon>Pseudomonadati</taxon>
        <taxon>Pseudomonadota</taxon>
        <taxon>Alphaproteobacteria</taxon>
        <taxon>Rhodobacterales</taxon>
        <taxon>Paracoccaceae</taxon>
        <taxon>Pararhodobacter</taxon>
    </lineage>
</organism>
<feature type="binding site" evidence="6">
    <location>
        <position position="98"/>
    </location>
    <ligand>
        <name>Mg(2+)</name>
        <dbReference type="ChEBI" id="CHEBI:18420"/>
        <label>1</label>
        <note>catalytic</note>
    </ligand>
</feature>
<reference evidence="7 8" key="1">
    <citation type="journal article" date="2011" name="Syst. Appl. Microbiol.">
        <title>Defluviimonas denitrificans gen. nov., sp. nov., and Pararhodobacter aggregans gen. nov., sp. nov., non-phototrophic Rhodobacteraceae from the biofilter of a marine aquaculture.</title>
        <authorList>
            <person name="Foesel B.U."/>
            <person name="Drake H.L."/>
            <person name="Schramm A."/>
        </authorList>
    </citation>
    <scope>NUCLEOTIDE SEQUENCE [LARGE SCALE GENOMIC DNA]</scope>
    <source>
        <strain evidence="7 8">D1-19</strain>
    </source>
</reference>
<evidence type="ECO:0000313" key="8">
    <source>
        <dbReference type="Proteomes" id="UP000244810"/>
    </source>
</evidence>
<comment type="similarity">
    <text evidence="2">Belongs to the inositol monophosphatase superfamily.</text>
</comment>
<dbReference type="PANTHER" id="PTHR43200:SF6">
    <property type="entry name" value="3'(2'),5'-BISPHOSPHATE NUCLEOTIDASE"/>
    <property type="match status" value="1"/>
</dbReference>
<dbReference type="Gene3D" id="3.30.540.10">
    <property type="entry name" value="Fructose-1,6-Bisphosphatase, subunit A, domain 1"/>
    <property type="match status" value="1"/>
</dbReference>
<dbReference type="InterPro" id="IPR000760">
    <property type="entry name" value="Inositol_monophosphatase-like"/>
</dbReference>
<dbReference type="InterPro" id="IPR051090">
    <property type="entry name" value="Inositol_monoP_superfamily"/>
</dbReference>